<dbReference type="EMBL" id="WEGJ01000001">
    <property type="protein sequence ID" value="MQY09947.1"/>
    <property type="molecule type" value="Genomic_DNA"/>
</dbReference>
<keyword evidence="1" id="KW-0732">Signal</keyword>
<dbReference type="Proteomes" id="UP000466345">
    <property type="component" value="Unassembled WGS sequence"/>
</dbReference>
<dbReference type="SUPFAM" id="SSF49464">
    <property type="entry name" value="Carboxypeptidase regulatory domain-like"/>
    <property type="match status" value="1"/>
</dbReference>
<proteinExistence type="predicted"/>
<dbReference type="InterPro" id="IPR008969">
    <property type="entry name" value="CarboxyPept-like_regulatory"/>
</dbReference>
<dbReference type="AlphaFoldDB" id="A0A7K0C921"/>
<feature type="signal peptide" evidence="1">
    <location>
        <begin position="1"/>
        <end position="29"/>
    </location>
</feature>
<feature type="chain" id="PRO_5029770812" evidence="1">
    <location>
        <begin position="30"/>
        <end position="244"/>
    </location>
</feature>
<evidence type="ECO:0000256" key="1">
    <source>
        <dbReference type="SAM" id="SignalP"/>
    </source>
</evidence>
<comment type="caution">
    <text evidence="2">The sequence shown here is derived from an EMBL/GenBank/DDBJ whole genome shotgun (WGS) entry which is preliminary data.</text>
</comment>
<evidence type="ECO:0000313" key="2">
    <source>
        <dbReference type="EMBL" id="MQY09947.1"/>
    </source>
</evidence>
<gene>
    <name evidence="2" type="ORF">SRB5_00510</name>
</gene>
<reference evidence="2 3" key="1">
    <citation type="submission" date="2019-10" db="EMBL/GenBank/DDBJ databases">
        <title>Streptomyces smaragdinus sp. nov. and Streptomyces fabii sp. nov., isolated from the gut of fungus growing-termite Macrotermes natalensis.</title>
        <authorList>
            <person name="Schwitalla J."/>
            <person name="Benndorf R."/>
            <person name="Martin K."/>
            <person name="De Beer W."/>
            <person name="Kaster A.-K."/>
            <person name="Vollmers J."/>
            <person name="Poulsen M."/>
            <person name="Beemelmanns C."/>
        </authorList>
    </citation>
    <scope>NUCLEOTIDE SEQUENCE [LARGE SCALE GENOMIC DNA]</scope>
    <source>
        <strain evidence="2 3">RB5</strain>
    </source>
</reference>
<dbReference type="RefSeq" id="WP_153449347.1">
    <property type="nucleotide sequence ID" value="NZ_WEGJ01000001.1"/>
</dbReference>
<sequence length="244" mass="25656">MRHSRYALALASTLALVAGATTTATPAAAADTVTLSGVAYNMVNGGRIPLARITIPETGASVTAGWNGAWSIRAPVGSDATIRVSALGFHTMYTQTFQNLSADIDGIYLQTPDVVVAAALQGLIAVYEGRDPFTDGCVVVSTVSDPRVVGMPYDDFWDFIPHGVAGATVTASPPLAKRYYFTEDVIPVPSILSPTPSCCRLAALSAEPVHTPALRQRWVSGPPAGQPSCAPDRGSWAAWNTLRR</sequence>
<name>A0A7K0C921_9ACTN</name>
<keyword evidence="3" id="KW-1185">Reference proteome</keyword>
<protein>
    <submittedName>
        <fullName evidence="2">Uncharacterized protein</fullName>
    </submittedName>
</protein>
<organism evidence="2 3">
    <name type="scientific">Streptomyces smaragdinus</name>
    <dbReference type="NCBI Taxonomy" id="2585196"/>
    <lineage>
        <taxon>Bacteria</taxon>
        <taxon>Bacillati</taxon>
        <taxon>Actinomycetota</taxon>
        <taxon>Actinomycetes</taxon>
        <taxon>Kitasatosporales</taxon>
        <taxon>Streptomycetaceae</taxon>
        <taxon>Streptomyces</taxon>
    </lineage>
</organism>
<evidence type="ECO:0000313" key="3">
    <source>
        <dbReference type="Proteomes" id="UP000466345"/>
    </source>
</evidence>
<accession>A0A7K0C921</accession>
<dbReference type="OrthoDB" id="9813435at2"/>